<evidence type="ECO:0000313" key="3">
    <source>
        <dbReference type="EMBL" id="AXY76833.1"/>
    </source>
</evidence>
<keyword evidence="4" id="KW-1185">Reference proteome</keyword>
<dbReference type="Proteomes" id="UP000263900">
    <property type="component" value="Chromosome"/>
</dbReference>
<sequence>MFKRILIRTTNYYMLKLLLISGLTCMLALSACKDKPAAEKSTDATTAKTPEAGAAAVTDSAKHIVFFGNSLTAGYGLDPTEAFPAVIQAKIDSLHLPYKVVNAGLSGETTAGGKGRIDWLLQQPVDVFVLELGGNDGLRGIPVSETGKNLQEIIDRVKAKYPQAKILLAGMQVPPNMGSKYAGEFRAVFKMLADKNNVPLVPFLLEGVGGVPELNQADGIHPTAKGAVIVAENVWKVLKGLL</sequence>
<dbReference type="EMBL" id="CP032157">
    <property type="protein sequence ID" value="AXY76833.1"/>
    <property type="molecule type" value="Genomic_DNA"/>
</dbReference>
<dbReference type="InterPro" id="IPR013830">
    <property type="entry name" value="SGNH_hydro"/>
</dbReference>
<reference evidence="3 4" key="1">
    <citation type="submission" date="2018-09" db="EMBL/GenBank/DDBJ databases">
        <title>Genome sequencing of strain 6GH32-13.</title>
        <authorList>
            <person name="Weon H.-Y."/>
            <person name="Heo J."/>
            <person name="Kwon S.-W."/>
        </authorList>
    </citation>
    <scope>NUCLEOTIDE SEQUENCE [LARGE SCALE GENOMIC DNA]</scope>
    <source>
        <strain evidence="3 4">5GH32-13</strain>
    </source>
</reference>
<dbReference type="PROSITE" id="PS51257">
    <property type="entry name" value="PROKAR_LIPOPROTEIN"/>
    <property type="match status" value="1"/>
</dbReference>
<evidence type="ECO:0000259" key="2">
    <source>
        <dbReference type="Pfam" id="PF13472"/>
    </source>
</evidence>
<feature type="domain" description="SGNH hydrolase-type esterase" evidence="2">
    <location>
        <begin position="66"/>
        <end position="227"/>
    </location>
</feature>
<gene>
    <name evidence="3" type="ORF">D3H65_23815</name>
</gene>
<dbReference type="CDD" id="cd01822">
    <property type="entry name" value="Lysophospholipase_L1_like"/>
    <property type="match status" value="1"/>
</dbReference>
<keyword evidence="1" id="KW-0732">Signal</keyword>
<name>A0A3B7MTW6_9BACT</name>
<dbReference type="InterPro" id="IPR036514">
    <property type="entry name" value="SGNH_hydro_sf"/>
</dbReference>
<accession>A0A3B7MTW6</accession>
<dbReference type="PANTHER" id="PTHR30383">
    <property type="entry name" value="THIOESTERASE 1/PROTEASE 1/LYSOPHOSPHOLIPASE L1"/>
    <property type="match status" value="1"/>
</dbReference>
<protein>
    <submittedName>
        <fullName evidence="3">Arylesterase</fullName>
    </submittedName>
</protein>
<organism evidence="3 4">
    <name type="scientific">Paraflavitalea soli</name>
    <dbReference type="NCBI Taxonomy" id="2315862"/>
    <lineage>
        <taxon>Bacteria</taxon>
        <taxon>Pseudomonadati</taxon>
        <taxon>Bacteroidota</taxon>
        <taxon>Chitinophagia</taxon>
        <taxon>Chitinophagales</taxon>
        <taxon>Chitinophagaceae</taxon>
        <taxon>Paraflavitalea</taxon>
    </lineage>
</organism>
<proteinExistence type="predicted"/>
<dbReference type="Gene3D" id="3.40.50.1110">
    <property type="entry name" value="SGNH hydrolase"/>
    <property type="match status" value="1"/>
</dbReference>
<dbReference type="OrthoDB" id="9786188at2"/>
<dbReference type="KEGG" id="pseg:D3H65_23815"/>
<dbReference type="AlphaFoldDB" id="A0A3B7MTW6"/>
<dbReference type="InterPro" id="IPR051532">
    <property type="entry name" value="Ester_Hydrolysis_Enzymes"/>
</dbReference>
<dbReference type="PANTHER" id="PTHR30383:SF24">
    <property type="entry name" value="THIOESTERASE 1_PROTEASE 1_LYSOPHOSPHOLIPASE L1"/>
    <property type="match status" value="1"/>
</dbReference>
<dbReference type="Pfam" id="PF13472">
    <property type="entry name" value="Lipase_GDSL_2"/>
    <property type="match status" value="1"/>
</dbReference>
<feature type="chain" id="PRO_5017706775" evidence="1">
    <location>
        <begin position="31"/>
        <end position="242"/>
    </location>
</feature>
<dbReference type="GO" id="GO:0004622">
    <property type="term" value="F:phosphatidylcholine lysophospholipase activity"/>
    <property type="evidence" value="ECO:0007669"/>
    <property type="project" value="TreeGrafter"/>
</dbReference>
<evidence type="ECO:0000256" key="1">
    <source>
        <dbReference type="SAM" id="SignalP"/>
    </source>
</evidence>
<dbReference type="SUPFAM" id="SSF52266">
    <property type="entry name" value="SGNH hydrolase"/>
    <property type="match status" value="1"/>
</dbReference>
<evidence type="ECO:0000313" key="4">
    <source>
        <dbReference type="Proteomes" id="UP000263900"/>
    </source>
</evidence>
<feature type="signal peptide" evidence="1">
    <location>
        <begin position="1"/>
        <end position="30"/>
    </location>
</feature>